<evidence type="ECO:0000313" key="2">
    <source>
        <dbReference type="Proteomes" id="UP000770015"/>
    </source>
</evidence>
<dbReference type="EMBL" id="JAGSXJ010000005">
    <property type="protein sequence ID" value="KAH6691336.1"/>
    <property type="molecule type" value="Genomic_DNA"/>
</dbReference>
<accession>A0A9P8VIE4</accession>
<protein>
    <submittedName>
        <fullName evidence="1">Uncharacterized protein</fullName>
    </submittedName>
</protein>
<dbReference type="CDD" id="cd22997">
    <property type="entry name" value="GT_LH"/>
    <property type="match status" value="1"/>
</dbReference>
<name>A0A9P8VIE4_9PEZI</name>
<sequence length="482" mass="54416">MMNFAFPWRRAALVAMCALPVFLLFQIFKSDTYGNNFPSIAGAGRPTKTSQVHYLMPASSPNDMFCAVVASALVNRYPAPYIVGWRGEGQFNATSAHTAKLYSLRRYLEDLPQGGSDDDLVIFGDGHDVMAQLPADVLVERYFAEAEAADRRLADRSGLSVEEARARGLRQTLFWGADKMCWPPLHDEAQCAEVPRSHLPRNIFGPKTGNGDSTYADARFFNSGSVIGPLGDLRKFIEAGVRAVEKTFDSTFKYHSSDQIYLARLWAQQEVSRTLLIKAGAEEENADETEYHVAIDYESALVQTGCYSHPWMHRLNYNNSDHTALVTKDVFDQGKTFKPLPIQMPAVVFQSLARIYKSLPDLKYKISARDWVGSLPLDTNVATRNIFAFYHATCSKRDLVRDFKRYWFHPHLKLLLAAAFRETKAGTPIAERLIDGRRWEYKTTYPDEGARDQLGGVFTDHGEDSFLSFGTLCKGHWDLFKR</sequence>
<dbReference type="Proteomes" id="UP000770015">
    <property type="component" value="Unassembled WGS sequence"/>
</dbReference>
<proteinExistence type="predicted"/>
<dbReference type="PANTHER" id="PTHR36587">
    <property type="entry name" value="EXPRESSION SITE-ASSOCIATED GENE 3 (ESAG3)-LIKE PROTEIN"/>
    <property type="match status" value="1"/>
</dbReference>
<evidence type="ECO:0000313" key="1">
    <source>
        <dbReference type="EMBL" id="KAH6691336.1"/>
    </source>
</evidence>
<gene>
    <name evidence="1" type="ORF">F5X68DRAFT_259416</name>
</gene>
<dbReference type="AlphaFoldDB" id="A0A9P8VIE4"/>
<organism evidence="1 2">
    <name type="scientific">Plectosphaerella plurivora</name>
    <dbReference type="NCBI Taxonomy" id="936078"/>
    <lineage>
        <taxon>Eukaryota</taxon>
        <taxon>Fungi</taxon>
        <taxon>Dikarya</taxon>
        <taxon>Ascomycota</taxon>
        <taxon>Pezizomycotina</taxon>
        <taxon>Sordariomycetes</taxon>
        <taxon>Hypocreomycetidae</taxon>
        <taxon>Glomerellales</taxon>
        <taxon>Plectosphaerellaceae</taxon>
        <taxon>Plectosphaerella</taxon>
    </lineage>
</organism>
<dbReference type="PANTHER" id="PTHR36587:SF2">
    <property type="entry name" value="EXPRESSION SITE-ASSOCIATED GENE 3 (ESAG3)-LIKE PROTEIN"/>
    <property type="match status" value="1"/>
</dbReference>
<reference evidence="1" key="1">
    <citation type="journal article" date="2021" name="Nat. Commun.">
        <title>Genetic determinants of endophytism in the Arabidopsis root mycobiome.</title>
        <authorList>
            <person name="Mesny F."/>
            <person name="Miyauchi S."/>
            <person name="Thiergart T."/>
            <person name="Pickel B."/>
            <person name="Atanasova L."/>
            <person name="Karlsson M."/>
            <person name="Huettel B."/>
            <person name="Barry K.W."/>
            <person name="Haridas S."/>
            <person name="Chen C."/>
            <person name="Bauer D."/>
            <person name="Andreopoulos W."/>
            <person name="Pangilinan J."/>
            <person name="LaButti K."/>
            <person name="Riley R."/>
            <person name="Lipzen A."/>
            <person name="Clum A."/>
            <person name="Drula E."/>
            <person name="Henrissat B."/>
            <person name="Kohler A."/>
            <person name="Grigoriev I.V."/>
            <person name="Martin F.M."/>
            <person name="Hacquard S."/>
        </authorList>
    </citation>
    <scope>NUCLEOTIDE SEQUENCE</scope>
    <source>
        <strain evidence="1">MPI-SDFR-AT-0117</strain>
    </source>
</reference>
<keyword evidence="2" id="KW-1185">Reference proteome</keyword>
<dbReference type="OrthoDB" id="422736at2759"/>
<comment type="caution">
    <text evidence="1">The sequence shown here is derived from an EMBL/GenBank/DDBJ whole genome shotgun (WGS) entry which is preliminary data.</text>
</comment>